<dbReference type="AlphaFoldDB" id="A0A9P8K557"/>
<reference evidence="3" key="1">
    <citation type="journal article" date="2021" name="J Fungi (Basel)">
        <title>Virulence traits and population genomics of the black yeast Aureobasidium melanogenum.</title>
        <authorList>
            <person name="Cernosa A."/>
            <person name="Sun X."/>
            <person name="Gostincar C."/>
            <person name="Fang C."/>
            <person name="Gunde-Cimerman N."/>
            <person name="Song Z."/>
        </authorList>
    </citation>
    <scope>NUCLEOTIDE SEQUENCE</scope>
    <source>
        <strain evidence="3">EXF-8016</strain>
    </source>
</reference>
<feature type="compositionally biased region" description="Basic and acidic residues" evidence="1">
    <location>
        <begin position="180"/>
        <end position="190"/>
    </location>
</feature>
<evidence type="ECO:0000313" key="3">
    <source>
        <dbReference type="EMBL" id="KAH0215485.1"/>
    </source>
</evidence>
<protein>
    <recommendedName>
        <fullName evidence="2">DUF1308 domain-containing protein</fullName>
    </recommendedName>
</protein>
<dbReference type="OrthoDB" id="441890at2759"/>
<feature type="region of interest" description="Disordered" evidence="1">
    <location>
        <begin position="169"/>
        <end position="196"/>
    </location>
</feature>
<dbReference type="Pfam" id="PF07000">
    <property type="entry name" value="DUF1308"/>
    <property type="match status" value="1"/>
</dbReference>
<feature type="region of interest" description="Disordered" evidence="1">
    <location>
        <begin position="68"/>
        <end position="90"/>
    </location>
</feature>
<accession>A0A9P8K557</accession>
<feature type="non-terminal residue" evidence="3">
    <location>
        <position position="1"/>
    </location>
</feature>
<dbReference type="InterPro" id="IPR010733">
    <property type="entry name" value="DUF1308"/>
</dbReference>
<proteinExistence type="predicted"/>
<feature type="domain" description="DUF1308" evidence="2">
    <location>
        <begin position="282"/>
        <end position="378"/>
    </location>
</feature>
<dbReference type="PANTHER" id="PTHR13379">
    <property type="entry name" value="UNCHARACTERIZED DUF1308"/>
    <property type="match status" value="1"/>
</dbReference>
<dbReference type="Proteomes" id="UP000767238">
    <property type="component" value="Unassembled WGS sequence"/>
</dbReference>
<reference evidence="3" key="2">
    <citation type="submission" date="2021-08" db="EMBL/GenBank/DDBJ databases">
        <authorList>
            <person name="Gostincar C."/>
            <person name="Sun X."/>
            <person name="Song Z."/>
            <person name="Gunde-Cimerman N."/>
        </authorList>
    </citation>
    <scope>NUCLEOTIDE SEQUENCE</scope>
    <source>
        <strain evidence="3">EXF-8016</strain>
    </source>
</reference>
<organism evidence="3 4">
    <name type="scientific">Aureobasidium melanogenum</name>
    <name type="common">Aureobasidium pullulans var. melanogenum</name>
    <dbReference type="NCBI Taxonomy" id="46634"/>
    <lineage>
        <taxon>Eukaryota</taxon>
        <taxon>Fungi</taxon>
        <taxon>Dikarya</taxon>
        <taxon>Ascomycota</taxon>
        <taxon>Pezizomycotina</taxon>
        <taxon>Dothideomycetes</taxon>
        <taxon>Dothideomycetidae</taxon>
        <taxon>Dothideales</taxon>
        <taxon>Saccotheciaceae</taxon>
        <taxon>Aureobasidium</taxon>
    </lineage>
</organism>
<comment type="caution">
    <text evidence="3">The sequence shown here is derived from an EMBL/GenBank/DDBJ whole genome shotgun (WGS) entry which is preliminary data.</text>
</comment>
<evidence type="ECO:0000256" key="1">
    <source>
        <dbReference type="SAM" id="MobiDB-lite"/>
    </source>
</evidence>
<gene>
    <name evidence="3" type="ORF">KCV03_g7997</name>
</gene>
<evidence type="ECO:0000313" key="4">
    <source>
        <dbReference type="Proteomes" id="UP000767238"/>
    </source>
</evidence>
<name>A0A9P8K557_AURME</name>
<dbReference type="EMBL" id="JAHFYH010000072">
    <property type="protein sequence ID" value="KAH0215485.1"/>
    <property type="molecule type" value="Genomic_DNA"/>
</dbReference>
<dbReference type="PANTHER" id="PTHR13379:SF0">
    <property type="entry name" value="UPF0415 PROTEIN C7ORF25"/>
    <property type="match status" value="1"/>
</dbReference>
<evidence type="ECO:0000259" key="2">
    <source>
        <dbReference type="Pfam" id="PF07000"/>
    </source>
</evidence>
<feature type="compositionally biased region" description="Acidic residues" evidence="1">
    <location>
        <begin position="170"/>
        <end position="179"/>
    </location>
</feature>
<sequence>MTQSQTNGHASTTAPPTASDLLTRCQTLLSELEAFKEYLKSRKQDHQVEIAHFRNTVKSELRTLQRLASASSNDASNHDENTTTTQHTVNSSNLPFLESVWGVVKNNTGLQAMQKRFYWQEKGQKRGQKKQNSALVDVVAGDGLEWFKVSLLTNNRLLFDKAKLGWEDASSSEEDEDEDNHGQQDAKEKEKDDEDDVPLVKMTKDLVRAAKEVRIRTRSPKITLVLPKLREGEIVEIDRILDQLRALGVQLLTSSSAYQPVPFASVMPHLLTDPFASFTPTLNIDCTILLALVSDFSHCSVSAEPWFHRALKRQVEIEDEENLLPNLLYPALANRNLVCTDEAARRMREIVDTIGTSGEKQRTKLFMGDTQLSPSDLRQELEQQSRFEVPTSLKLPIVTQIPEEAPTTLPPSATAVKQQLTSINQSVFLHGWAGGITTVTSNRTVVKQIENILAKEASEEKEWPLIWLCPTARSLVGKEKGRRD</sequence>